<feature type="transmembrane region" description="Helical" evidence="10">
    <location>
        <begin position="448"/>
        <end position="469"/>
    </location>
</feature>
<dbReference type="GO" id="GO:0017004">
    <property type="term" value="P:cytochrome complex assembly"/>
    <property type="evidence" value="ECO:0007669"/>
    <property type="project" value="UniProtKB-KW"/>
</dbReference>
<comment type="caution">
    <text evidence="13">The sequence shown here is derived from an EMBL/GenBank/DDBJ whole genome shotgun (WGS) entry which is preliminary data.</text>
</comment>
<dbReference type="PRINTS" id="PR01411">
    <property type="entry name" value="CCMFBIOGNSIS"/>
</dbReference>
<dbReference type="GO" id="GO:0016829">
    <property type="term" value="F:lyase activity"/>
    <property type="evidence" value="ECO:0007669"/>
    <property type="project" value="UniProtKB-KW"/>
</dbReference>
<dbReference type="GO" id="GO:0005886">
    <property type="term" value="C:plasma membrane"/>
    <property type="evidence" value="ECO:0007669"/>
    <property type="project" value="UniProtKB-SubCell"/>
</dbReference>
<dbReference type="Proteomes" id="UP001208041">
    <property type="component" value="Unassembled WGS sequence"/>
</dbReference>
<keyword evidence="14" id="KW-1185">Reference proteome</keyword>
<protein>
    <submittedName>
        <fullName evidence="13">Heme lyase CcmF/NrfE family subunit</fullName>
    </submittedName>
</protein>
<comment type="similarity">
    <text evidence="2">Belongs to the CcmF/CycK/Ccl1/NrfE/CcsA family.</text>
</comment>
<evidence type="ECO:0000256" key="7">
    <source>
        <dbReference type="ARBA" id="ARBA00022989"/>
    </source>
</evidence>
<dbReference type="NCBIfam" id="NF007691">
    <property type="entry name" value="PRK10369.1"/>
    <property type="match status" value="1"/>
</dbReference>
<evidence type="ECO:0000259" key="12">
    <source>
        <dbReference type="Pfam" id="PF16327"/>
    </source>
</evidence>
<feature type="transmembrane region" description="Helical" evidence="10">
    <location>
        <begin position="125"/>
        <end position="144"/>
    </location>
</feature>
<evidence type="ECO:0000313" key="13">
    <source>
        <dbReference type="EMBL" id="MCV6824167.1"/>
    </source>
</evidence>
<feature type="transmembrane region" description="Helical" evidence="10">
    <location>
        <begin position="494"/>
        <end position="516"/>
    </location>
</feature>
<dbReference type="Pfam" id="PF01578">
    <property type="entry name" value="Cytochrom_C_asm"/>
    <property type="match status" value="1"/>
</dbReference>
<dbReference type="InterPro" id="IPR003568">
    <property type="entry name" value="Cyt_c_biogenesis_CcmF"/>
</dbReference>
<dbReference type="InterPro" id="IPR003567">
    <property type="entry name" value="Cyt_c_biogenesis"/>
</dbReference>
<organism evidence="13 14">
    <name type="scientific">Halocynthiibacter halioticoli</name>
    <dbReference type="NCBI Taxonomy" id="2986804"/>
    <lineage>
        <taxon>Bacteria</taxon>
        <taxon>Pseudomonadati</taxon>
        <taxon>Pseudomonadota</taxon>
        <taxon>Alphaproteobacteria</taxon>
        <taxon>Rhodobacterales</taxon>
        <taxon>Paracoccaceae</taxon>
        <taxon>Halocynthiibacter</taxon>
    </lineage>
</organism>
<evidence type="ECO:0000256" key="4">
    <source>
        <dbReference type="ARBA" id="ARBA00022519"/>
    </source>
</evidence>
<dbReference type="RefSeq" id="WP_263952987.1">
    <property type="nucleotide sequence ID" value="NZ_JAOYFC010000001.1"/>
</dbReference>
<dbReference type="InterPro" id="IPR002541">
    <property type="entry name" value="Cyt_c_assembly"/>
</dbReference>
<feature type="transmembrane region" description="Helical" evidence="10">
    <location>
        <begin position="618"/>
        <end position="637"/>
    </location>
</feature>
<keyword evidence="6" id="KW-0201">Cytochrome c-type biogenesis</keyword>
<evidence type="ECO:0000256" key="2">
    <source>
        <dbReference type="ARBA" id="ARBA00009186"/>
    </source>
</evidence>
<evidence type="ECO:0000256" key="5">
    <source>
        <dbReference type="ARBA" id="ARBA00022692"/>
    </source>
</evidence>
<keyword evidence="13" id="KW-0456">Lyase</keyword>
<feature type="transmembrane region" description="Helical" evidence="10">
    <location>
        <begin position="273"/>
        <end position="292"/>
    </location>
</feature>
<gene>
    <name evidence="13" type="ORF">OH136_06310</name>
</gene>
<dbReference type="EMBL" id="JAOYFC010000001">
    <property type="protein sequence ID" value="MCV6824167.1"/>
    <property type="molecule type" value="Genomic_DNA"/>
</dbReference>
<feature type="transmembrane region" description="Helical" evidence="10">
    <location>
        <begin position="207"/>
        <end position="229"/>
    </location>
</feature>
<comment type="function">
    <text evidence="9">Required for the biogenesis of c-type cytochromes. Possible subunit of a heme lyase.</text>
</comment>
<feature type="transmembrane region" description="Helical" evidence="10">
    <location>
        <begin position="6"/>
        <end position="28"/>
    </location>
</feature>
<feature type="transmembrane region" description="Helical" evidence="10">
    <location>
        <begin position="175"/>
        <end position="195"/>
    </location>
</feature>
<dbReference type="GO" id="GO:0015232">
    <property type="term" value="F:heme transmembrane transporter activity"/>
    <property type="evidence" value="ECO:0007669"/>
    <property type="project" value="InterPro"/>
</dbReference>
<feature type="transmembrane region" description="Helical" evidence="10">
    <location>
        <begin position="249"/>
        <end position="266"/>
    </location>
</feature>
<keyword evidence="5 10" id="KW-0812">Transmembrane</keyword>
<evidence type="ECO:0000256" key="1">
    <source>
        <dbReference type="ARBA" id="ARBA00004429"/>
    </source>
</evidence>
<feature type="transmembrane region" description="Helical" evidence="10">
    <location>
        <begin position="352"/>
        <end position="374"/>
    </location>
</feature>
<feature type="domain" description="Cytochrome c-type biogenesis protein CcmF C-terminal" evidence="12">
    <location>
        <begin position="315"/>
        <end position="640"/>
    </location>
</feature>
<feature type="transmembrane region" description="Helical" evidence="10">
    <location>
        <begin position="312"/>
        <end position="331"/>
    </location>
</feature>
<dbReference type="PANTHER" id="PTHR43653">
    <property type="entry name" value="CYTOCHROME C ASSEMBLY PROTEIN-RELATED"/>
    <property type="match status" value="1"/>
</dbReference>
<evidence type="ECO:0000259" key="11">
    <source>
        <dbReference type="Pfam" id="PF01578"/>
    </source>
</evidence>
<evidence type="ECO:0000256" key="6">
    <source>
        <dbReference type="ARBA" id="ARBA00022748"/>
    </source>
</evidence>
<feature type="domain" description="Cytochrome c assembly protein" evidence="11">
    <location>
        <begin position="89"/>
        <end position="295"/>
    </location>
</feature>
<feature type="transmembrane region" description="Helical" evidence="10">
    <location>
        <begin position="394"/>
        <end position="413"/>
    </location>
</feature>
<feature type="transmembrane region" description="Helical" evidence="10">
    <location>
        <begin position="96"/>
        <end position="113"/>
    </location>
</feature>
<keyword evidence="3" id="KW-1003">Cell membrane</keyword>
<feature type="transmembrane region" description="Helical" evidence="10">
    <location>
        <begin position="40"/>
        <end position="62"/>
    </location>
</feature>
<dbReference type="PANTHER" id="PTHR43653:SF1">
    <property type="entry name" value="CYTOCHROME C-TYPE BIOGENESIS PROTEIN CCMF"/>
    <property type="match status" value="1"/>
</dbReference>
<keyword evidence="7 10" id="KW-1133">Transmembrane helix</keyword>
<evidence type="ECO:0000256" key="9">
    <source>
        <dbReference type="ARBA" id="ARBA00037230"/>
    </source>
</evidence>
<proteinExistence type="inferred from homology"/>
<dbReference type="Pfam" id="PF16327">
    <property type="entry name" value="CcmF_C"/>
    <property type="match status" value="1"/>
</dbReference>
<reference evidence="13" key="1">
    <citation type="submission" date="2022-10" db="EMBL/GenBank/DDBJ databases">
        <authorList>
            <person name="Yue Y."/>
        </authorList>
    </citation>
    <scope>NUCLEOTIDE SEQUENCE</scope>
    <source>
        <strain evidence="13">Z654</strain>
    </source>
</reference>
<comment type="subcellular location">
    <subcellularLocation>
        <location evidence="1">Cell inner membrane</location>
        <topology evidence="1">Multi-pass membrane protein</topology>
    </subcellularLocation>
</comment>
<dbReference type="GO" id="GO:0020037">
    <property type="term" value="F:heme binding"/>
    <property type="evidence" value="ECO:0007669"/>
    <property type="project" value="InterPro"/>
</dbReference>
<feature type="transmembrane region" description="Helical" evidence="10">
    <location>
        <begin position="425"/>
        <end position="442"/>
    </location>
</feature>
<dbReference type="AlphaFoldDB" id="A0AAE3IXP7"/>
<accession>A0AAE3IXP7</accession>
<evidence type="ECO:0000256" key="8">
    <source>
        <dbReference type="ARBA" id="ARBA00023136"/>
    </source>
</evidence>
<sequence>MFIELGHAALILAFLVSLLQTVVPLVGAHRGWAQWMAAGSAAATTQFLLVFFSFAALTYAFVTSDFSVRLVVANSHTLKPMLYKVSGVWGNHEGSMLLWVLILAGFGACAVWFGNNLPDRLRARVLAVQGAIGAGFYAFILFTSNPFERVSAPPFDGNDLNPLLQDPGLAFHPPFLYLGYVGLSMAFSFAVAALIEGRVDAAWGRWVRPWTLAAWIFLTIGIALGSWWAYYELGWGGFWFWDPVENASFMPWLIAAALLHSAIVVEKRESLKAWTILLAIMAFGFSLIGTFIVRSGVITSVHAFANDPERGVFILMLLALYMGGALTLFAARANVMVSKGVFGMVSRESALVLNNILLAVSCFVVFVGTIWPLVAELFFDRKLSVGPPFFNLAFSPFVILIALLLPIGTLLPWKRAKVARALKPLRGWFLLAAAIMALVWAMQTERTALAPIGAFLGSWVILGAGVDLWQRTGNAKQGAAARRKRLLRLPRADWGRAVAHSGFGITILGVSFLMAWELEDIRVAHLGESFEVGGYDITLASVREGQGPNYSNILAEIDVAKNGKPVATLYPEKRIYPVQAMPTTEAAIDNGFTRDVYVVIGDPQENNGWVVRTYIKPFANWIWAGAIIMSLGGGLSLSDRRYRVAAPGRRHRAPANATPGPAE</sequence>
<dbReference type="InterPro" id="IPR032523">
    <property type="entry name" value="CcmF_C"/>
</dbReference>
<evidence type="ECO:0000256" key="3">
    <source>
        <dbReference type="ARBA" id="ARBA00022475"/>
    </source>
</evidence>
<dbReference type="PRINTS" id="PR01410">
    <property type="entry name" value="CCBIOGENESIS"/>
</dbReference>
<keyword evidence="8 10" id="KW-0472">Membrane</keyword>
<keyword evidence="4" id="KW-0997">Cell inner membrane</keyword>
<dbReference type="NCBIfam" id="TIGR00353">
    <property type="entry name" value="nrfE"/>
    <property type="match status" value="1"/>
</dbReference>
<evidence type="ECO:0000313" key="14">
    <source>
        <dbReference type="Proteomes" id="UP001208041"/>
    </source>
</evidence>
<evidence type="ECO:0000256" key="10">
    <source>
        <dbReference type="SAM" id="Phobius"/>
    </source>
</evidence>
<name>A0AAE3IXP7_9RHOB</name>